<dbReference type="RefSeq" id="WP_240254211.1">
    <property type="nucleotide sequence ID" value="NZ_JAKTTI010000008.1"/>
</dbReference>
<dbReference type="Proteomes" id="UP001431131">
    <property type="component" value="Unassembled WGS sequence"/>
</dbReference>
<dbReference type="AlphaFoldDB" id="A0AAW5DX00"/>
<organism evidence="2 3">
    <name type="scientific">Fredinandcohnia quinoae</name>
    <dbReference type="NCBI Taxonomy" id="2918902"/>
    <lineage>
        <taxon>Bacteria</taxon>
        <taxon>Bacillati</taxon>
        <taxon>Bacillota</taxon>
        <taxon>Bacilli</taxon>
        <taxon>Bacillales</taxon>
        <taxon>Bacillaceae</taxon>
        <taxon>Fredinandcohnia</taxon>
    </lineage>
</organism>
<keyword evidence="1" id="KW-0472">Membrane</keyword>
<keyword evidence="3" id="KW-1185">Reference proteome</keyword>
<reference evidence="2" key="1">
    <citation type="submission" date="2022-02" db="EMBL/GenBank/DDBJ databases">
        <title>Fredinandcohnia quinoae sp. nov. isolated from Chenopodium quinoa seeds.</title>
        <authorList>
            <person name="Saati-Santamaria Z."/>
            <person name="Flores-Felix J.D."/>
            <person name="Igual J.M."/>
            <person name="Velazquez E."/>
            <person name="Garcia-Fraile P."/>
            <person name="Martinez-Molina E."/>
        </authorList>
    </citation>
    <scope>NUCLEOTIDE SEQUENCE</scope>
    <source>
        <strain evidence="2">SECRCQ15</strain>
    </source>
</reference>
<keyword evidence="1" id="KW-0812">Transmembrane</keyword>
<dbReference type="EMBL" id="JAKTTI010000008">
    <property type="protein sequence ID" value="MCH1625171.1"/>
    <property type="molecule type" value="Genomic_DNA"/>
</dbReference>
<keyword evidence="1" id="KW-1133">Transmembrane helix</keyword>
<feature type="transmembrane region" description="Helical" evidence="1">
    <location>
        <begin position="27"/>
        <end position="49"/>
    </location>
</feature>
<evidence type="ECO:0000313" key="2">
    <source>
        <dbReference type="EMBL" id="MCH1625171.1"/>
    </source>
</evidence>
<protein>
    <submittedName>
        <fullName evidence="2">Uncharacterized protein</fullName>
    </submittedName>
</protein>
<evidence type="ECO:0000256" key="1">
    <source>
        <dbReference type="SAM" id="Phobius"/>
    </source>
</evidence>
<name>A0AAW5DX00_9BACI</name>
<evidence type="ECO:0000313" key="3">
    <source>
        <dbReference type="Proteomes" id="UP001431131"/>
    </source>
</evidence>
<proteinExistence type="predicted"/>
<sequence length="59" mass="6848">MILFLLLIVTALSLFFGLKKKRPIFLLIPFASIFIYFIIEVILFPAPIGETIRFIFSLK</sequence>
<gene>
    <name evidence="2" type="ORF">MJG50_07515</name>
</gene>
<accession>A0AAW5DX00</accession>
<comment type="caution">
    <text evidence="2">The sequence shown here is derived from an EMBL/GenBank/DDBJ whole genome shotgun (WGS) entry which is preliminary data.</text>
</comment>